<reference evidence="3 4" key="1">
    <citation type="submission" date="2011-05" db="EMBL/GenBank/DDBJ databases">
        <title>Complete sequence of Isoptericola variabilis 225.</title>
        <authorList>
            <consortium name="US DOE Joint Genome Institute"/>
            <person name="Lucas S."/>
            <person name="Han J."/>
            <person name="Lapidus A."/>
            <person name="Cheng J.-F."/>
            <person name="Goodwin L."/>
            <person name="Pitluck S."/>
            <person name="Peters L."/>
            <person name="Mikhailova N."/>
            <person name="Zeytun A."/>
            <person name="Han C."/>
            <person name="Tapia R."/>
            <person name="Land M."/>
            <person name="Hauser L."/>
            <person name="Kyrpides N."/>
            <person name="Ivanova N."/>
            <person name="Pagani I."/>
            <person name="Siebers A."/>
            <person name="Allgaier M."/>
            <person name="Thelen M."/>
            <person name="Hugenholtz P."/>
            <person name="Gladden J."/>
            <person name="Woyke T."/>
        </authorList>
    </citation>
    <scope>NUCLEOTIDE SEQUENCE [LARGE SCALE GENOMIC DNA]</scope>
    <source>
        <strain evidence="4">225</strain>
    </source>
</reference>
<name>F6FRR6_ISOV2</name>
<keyword evidence="2" id="KW-1133">Transmembrane helix</keyword>
<feature type="transmembrane region" description="Helical" evidence="2">
    <location>
        <begin position="172"/>
        <end position="192"/>
    </location>
</feature>
<proteinExistence type="predicted"/>
<dbReference type="Proteomes" id="UP000009236">
    <property type="component" value="Chromosome"/>
</dbReference>
<accession>F6FRR6</accession>
<keyword evidence="2" id="KW-0472">Membrane</keyword>
<feature type="region of interest" description="Disordered" evidence="1">
    <location>
        <begin position="1"/>
        <end position="101"/>
    </location>
</feature>
<feature type="region of interest" description="Disordered" evidence="1">
    <location>
        <begin position="201"/>
        <end position="226"/>
    </location>
</feature>
<feature type="transmembrane region" description="Helical" evidence="2">
    <location>
        <begin position="143"/>
        <end position="166"/>
    </location>
</feature>
<dbReference type="EMBL" id="CP002810">
    <property type="protein sequence ID" value="AEG43007.1"/>
    <property type="molecule type" value="Genomic_DNA"/>
</dbReference>
<dbReference type="eggNOG" id="ENOG5032TF3">
    <property type="taxonomic scope" value="Bacteria"/>
</dbReference>
<organism evidence="4">
    <name type="scientific">Isoptericola variabilis (strain 225)</name>
    <dbReference type="NCBI Taxonomy" id="743718"/>
    <lineage>
        <taxon>Bacteria</taxon>
        <taxon>Bacillati</taxon>
        <taxon>Actinomycetota</taxon>
        <taxon>Actinomycetes</taxon>
        <taxon>Micrococcales</taxon>
        <taxon>Promicromonosporaceae</taxon>
        <taxon>Isoptericola</taxon>
    </lineage>
</organism>
<keyword evidence="2" id="KW-0812">Transmembrane</keyword>
<protein>
    <recommendedName>
        <fullName evidence="5">Phage holin family protein</fullName>
    </recommendedName>
</protein>
<sequence length="226" mass="22561">MSTTPDPYPRATDPLVGASGADTSGAASPGPPATGWPGPDIGRPTSPGAGSTDATGTGTPTRSTGYRTTGAHAAGTEAPDVHATGTVPGAPAAGRHGDPEGLSLGELFAEVSRDLSTLVRQEIELAKAEAATSAKRAGKGAGLLGGAGYAGHLAVLFLTVAIWWALGSLIGLGWSALVVAILWGIVAAVLAARGRKEIKAAPGMEQTSESLKKIPNALQGNEEKNR</sequence>
<dbReference type="InterPro" id="IPR009937">
    <property type="entry name" value="Phage_holin_3_6"/>
</dbReference>
<evidence type="ECO:0000313" key="4">
    <source>
        <dbReference type="Proteomes" id="UP000009236"/>
    </source>
</evidence>
<dbReference type="HOGENOM" id="CLU_106273_5_0_11"/>
<dbReference type="AlphaFoldDB" id="F6FRR6"/>
<dbReference type="Pfam" id="PF07332">
    <property type="entry name" value="Phage_holin_3_6"/>
    <property type="match status" value="1"/>
</dbReference>
<dbReference type="STRING" id="743718.Isova_0200"/>
<evidence type="ECO:0008006" key="5">
    <source>
        <dbReference type="Google" id="ProtNLM"/>
    </source>
</evidence>
<keyword evidence="4" id="KW-1185">Reference proteome</keyword>
<evidence type="ECO:0000256" key="2">
    <source>
        <dbReference type="SAM" id="Phobius"/>
    </source>
</evidence>
<feature type="compositionally biased region" description="Low complexity" evidence="1">
    <location>
        <begin position="17"/>
        <end position="28"/>
    </location>
</feature>
<evidence type="ECO:0000313" key="3">
    <source>
        <dbReference type="EMBL" id="AEG43007.1"/>
    </source>
</evidence>
<gene>
    <name evidence="3" type="ordered locus">Isova_0200</name>
</gene>
<evidence type="ECO:0000256" key="1">
    <source>
        <dbReference type="SAM" id="MobiDB-lite"/>
    </source>
</evidence>
<dbReference type="KEGG" id="iva:Isova_0200"/>
<feature type="compositionally biased region" description="Low complexity" evidence="1">
    <location>
        <begin position="83"/>
        <end position="94"/>
    </location>
</feature>
<feature type="compositionally biased region" description="Low complexity" evidence="1">
    <location>
        <begin position="35"/>
        <end position="70"/>
    </location>
</feature>